<sequence>MPWTTAPRNALHVMSPPAFPAIDDLHNSRQQQQNQQKEEAALSVSDQRTLYLVNIFIVDTTCFLNSFSALCEAKLVDVHRRMLRLDSSLTLLEEQLRSGSRFEETVGHCVRKFYRKNPDQNEVEDCGLINLDKLCIPALELVTAGESFPWAIIFHFLGGNDWDSFAGSVIDDRCWQSFHMAYLDPNSLGGKRL</sequence>
<evidence type="ECO:0000313" key="3">
    <source>
        <dbReference type="Proteomes" id="UP001141806"/>
    </source>
</evidence>
<dbReference type="PANTHER" id="PTHR13015">
    <property type="entry name" value="PROTEIN AD-016-RELATED"/>
    <property type="match status" value="1"/>
</dbReference>
<dbReference type="GO" id="GO:0071203">
    <property type="term" value="C:WASH complex"/>
    <property type="evidence" value="ECO:0007669"/>
    <property type="project" value="InterPro"/>
</dbReference>
<evidence type="ECO:0000256" key="1">
    <source>
        <dbReference type="ARBA" id="ARBA00006290"/>
    </source>
</evidence>
<dbReference type="EMBL" id="JAMYWD010000004">
    <property type="protein sequence ID" value="KAJ4973417.1"/>
    <property type="molecule type" value="Genomic_DNA"/>
</dbReference>
<accession>A0A9Q0KMN5</accession>
<dbReference type="AlphaFoldDB" id="A0A9Q0KMN5"/>
<dbReference type="Pfam" id="PF10152">
    <property type="entry name" value="CCDC53"/>
    <property type="match status" value="1"/>
</dbReference>
<comment type="caution">
    <text evidence="2">The sequence shown here is derived from an EMBL/GenBank/DDBJ whole genome shotgun (WGS) entry which is preliminary data.</text>
</comment>
<organism evidence="2 3">
    <name type="scientific">Protea cynaroides</name>
    <dbReference type="NCBI Taxonomy" id="273540"/>
    <lineage>
        <taxon>Eukaryota</taxon>
        <taxon>Viridiplantae</taxon>
        <taxon>Streptophyta</taxon>
        <taxon>Embryophyta</taxon>
        <taxon>Tracheophyta</taxon>
        <taxon>Spermatophyta</taxon>
        <taxon>Magnoliopsida</taxon>
        <taxon>Proteales</taxon>
        <taxon>Proteaceae</taxon>
        <taxon>Protea</taxon>
    </lineage>
</organism>
<evidence type="ECO:0000313" key="2">
    <source>
        <dbReference type="EMBL" id="KAJ4973417.1"/>
    </source>
</evidence>
<protein>
    <submittedName>
        <fullName evidence="2">Uncharacterized protein</fullName>
    </submittedName>
</protein>
<dbReference type="GO" id="GO:0006887">
    <property type="term" value="P:exocytosis"/>
    <property type="evidence" value="ECO:0007669"/>
    <property type="project" value="TreeGrafter"/>
</dbReference>
<dbReference type="OrthoDB" id="268027at2759"/>
<comment type="similarity">
    <text evidence="1">Belongs to the CCDC53 family.</text>
</comment>
<dbReference type="InterPro" id="IPR019309">
    <property type="entry name" value="WASHC3"/>
</dbReference>
<gene>
    <name evidence="2" type="ORF">NE237_006591</name>
</gene>
<dbReference type="GO" id="GO:0030041">
    <property type="term" value="P:actin filament polymerization"/>
    <property type="evidence" value="ECO:0007669"/>
    <property type="project" value="TreeGrafter"/>
</dbReference>
<reference evidence="2" key="1">
    <citation type="journal article" date="2023" name="Plant J.">
        <title>The genome of the king protea, Protea cynaroides.</title>
        <authorList>
            <person name="Chang J."/>
            <person name="Duong T.A."/>
            <person name="Schoeman C."/>
            <person name="Ma X."/>
            <person name="Roodt D."/>
            <person name="Barker N."/>
            <person name="Li Z."/>
            <person name="Van de Peer Y."/>
            <person name="Mizrachi E."/>
        </authorList>
    </citation>
    <scope>NUCLEOTIDE SEQUENCE</scope>
    <source>
        <tissue evidence="2">Young leaves</tissue>
    </source>
</reference>
<keyword evidence="3" id="KW-1185">Reference proteome</keyword>
<dbReference type="PANTHER" id="PTHR13015:SF0">
    <property type="entry name" value="WASH COMPLEX SUBUNIT 3"/>
    <property type="match status" value="1"/>
</dbReference>
<name>A0A9Q0KMN5_9MAGN</name>
<proteinExistence type="inferred from homology"/>
<dbReference type="Proteomes" id="UP001141806">
    <property type="component" value="Unassembled WGS sequence"/>
</dbReference>